<dbReference type="GO" id="GO:0016298">
    <property type="term" value="F:lipase activity"/>
    <property type="evidence" value="ECO:0007669"/>
    <property type="project" value="InterPro"/>
</dbReference>
<name>A0A0K8UQ70_BACLA</name>
<evidence type="ECO:0000256" key="3">
    <source>
        <dbReference type="ARBA" id="ARBA00022525"/>
    </source>
</evidence>
<dbReference type="PANTHER" id="PTHR11610:SF173">
    <property type="entry name" value="LIPASE DOMAIN-CONTAINING PROTEIN-RELATED"/>
    <property type="match status" value="1"/>
</dbReference>
<dbReference type="AlphaFoldDB" id="A0A0K8UQ70"/>
<gene>
    <name evidence="6" type="primary">Lipg_0</name>
    <name evidence="6" type="ORF">c0_g1_i2</name>
</gene>
<evidence type="ECO:0000313" key="6">
    <source>
        <dbReference type="EMBL" id="JAI28663.1"/>
    </source>
</evidence>
<dbReference type="SUPFAM" id="SSF53474">
    <property type="entry name" value="alpha/beta-Hydrolases"/>
    <property type="match status" value="1"/>
</dbReference>
<dbReference type="GO" id="GO:0016042">
    <property type="term" value="P:lipid catabolic process"/>
    <property type="evidence" value="ECO:0007669"/>
    <property type="project" value="TreeGrafter"/>
</dbReference>
<dbReference type="InterPro" id="IPR033906">
    <property type="entry name" value="Lipase_N"/>
</dbReference>
<dbReference type="InterPro" id="IPR013818">
    <property type="entry name" value="Lipase"/>
</dbReference>
<dbReference type="GO" id="GO:0017171">
    <property type="term" value="F:serine hydrolase activity"/>
    <property type="evidence" value="ECO:0007669"/>
    <property type="project" value="TreeGrafter"/>
</dbReference>
<comment type="subcellular location">
    <subcellularLocation>
        <location evidence="1">Secreted</location>
    </subcellularLocation>
</comment>
<keyword evidence="3" id="KW-0964">Secreted</keyword>
<dbReference type="OrthoDB" id="199913at2759"/>
<evidence type="ECO:0000259" key="5">
    <source>
        <dbReference type="Pfam" id="PF00151"/>
    </source>
</evidence>
<comment type="similarity">
    <text evidence="2 4">Belongs to the AB hydrolase superfamily. Lipase family.</text>
</comment>
<dbReference type="GO" id="GO:0005615">
    <property type="term" value="C:extracellular space"/>
    <property type="evidence" value="ECO:0007669"/>
    <property type="project" value="TreeGrafter"/>
</dbReference>
<proteinExistence type="inferred from homology"/>
<evidence type="ECO:0000256" key="4">
    <source>
        <dbReference type="RuleBase" id="RU004262"/>
    </source>
</evidence>
<reference evidence="6" key="1">
    <citation type="submission" date="2015-06" db="EMBL/GenBank/DDBJ databases">
        <authorList>
            <person name="Hoefler B.C."/>
            <person name="Straight P.D."/>
        </authorList>
    </citation>
    <scope>NUCLEOTIDE SEQUENCE</scope>
</reference>
<dbReference type="InterPro" id="IPR000734">
    <property type="entry name" value="TAG_lipase"/>
</dbReference>
<feature type="non-terminal residue" evidence="6">
    <location>
        <position position="1"/>
    </location>
</feature>
<dbReference type="InterPro" id="IPR029058">
    <property type="entry name" value="AB_hydrolase_fold"/>
</dbReference>
<dbReference type="PRINTS" id="PR00821">
    <property type="entry name" value="TAGLIPASE"/>
</dbReference>
<evidence type="ECO:0000256" key="2">
    <source>
        <dbReference type="ARBA" id="ARBA00010701"/>
    </source>
</evidence>
<sequence length="366" mass="40192">TLKISQHLKCKTTHLKNQNINIKKKLKYLDFEMFFVRLILFTFLHVNFAKQVQVTAFGHNLDELVSKANIYYQQAAASGGNGELLLNEVAELPSKADIKLIIHGFTSSRFHFSITPLRNAYLAKGKDNVLLADWSDAAALDYPTTRKAIGQVARHFGKQLKDFLDKHEIATADVHIIGHSLGAHIAGNIGDFFNGSVGRVTGLDPALPLFTALSTDSLHATAAQFVDVIHTDFPVFGDGTPRGDIDFYPNFGTAPQPGCADMDVLLIAKQLLFEQYSCSHNRAVFLYAESIGQPRSFPAISCTLNGIKMLNTNNCRKKAKTAALKGEMDDSDVVFMGEEVSRSAAGVYYLPTNDAPPYGMGVNTKF</sequence>
<organism evidence="6">
    <name type="scientific">Bactrocera latifrons</name>
    <name type="common">Malaysian fruit fly</name>
    <name type="synonym">Chaetodacus latifrons</name>
    <dbReference type="NCBI Taxonomy" id="174628"/>
    <lineage>
        <taxon>Eukaryota</taxon>
        <taxon>Metazoa</taxon>
        <taxon>Ecdysozoa</taxon>
        <taxon>Arthropoda</taxon>
        <taxon>Hexapoda</taxon>
        <taxon>Insecta</taxon>
        <taxon>Pterygota</taxon>
        <taxon>Neoptera</taxon>
        <taxon>Endopterygota</taxon>
        <taxon>Diptera</taxon>
        <taxon>Brachycera</taxon>
        <taxon>Muscomorpha</taxon>
        <taxon>Tephritoidea</taxon>
        <taxon>Tephritidae</taxon>
        <taxon>Bactrocera</taxon>
        <taxon>Bactrocera</taxon>
    </lineage>
</organism>
<dbReference type="EMBL" id="GDHF01023651">
    <property type="protein sequence ID" value="JAI28663.1"/>
    <property type="molecule type" value="Transcribed_RNA"/>
</dbReference>
<protein>
    <submittedName>
        <fullName evidence="6">Endothelial lipase</fullName>
    </submittedName>
</protein>
<dbReference type="Pfam" id="PF00151">
    <property type="entry name" value="Lipase"/>
    <property type="match status" value="1"/>
</dbReference>
<dbReference type="Gene3D" id="3.40.50.1820">
    <property type="entry name" value="alpha/beta hydrolase"/>
    <property type="match status" value="1"/>
</dbReference>
<feature type="domain" description="Lipase" evidence="5">
    <location>
        <begin position="94"/>
        <end position="317"/>
    </location>
</feature>
<accession>A0A0K8UQ70</accession>
<dbReference type="PANTHER" id="PTHR11610">
    <property type="entry name" value="LIPASE"/>
    <property type="match status" value="1"/>
</dbReference>
<evidence type="ECO:0000256" key="1">
    <source>
        <dbReference type="ARBA" id="ARBA00004613"/>
    </source>
</evidence>
<dbReference type="CDD" id="cd00707">
    <property type="entry name" value="Pancreat_lipase_like"/>
    <property type="match status" value="1"/>
</dbReference>